<dbReference type="EMBL" id="JBDFQZ010000005">
    <property type="protein sequence ID" value="KAK9724628.1"/>
    <property type="molecule type" value="Genomic_DNA"/>
</dbReference>
<evidence type="ECO:0000313" key="3">
    <source>
        <dbReference type="EMBL" id="KAK9724628.1"/>
    </source>
</evidence>
<gene>
    <name evidence="3" type="ORF">RND81_05G087800</name>
</gene>
<comment type="caution">
    <text evidence="3">The sequence shown here is derived from an EMBL/GenBank/DDBJ whole genome shotgun (WGS) entry which is preliminary data.</text>
</comment>
<name>A0AAW1KVH3_SAPOF</name>
<reference evidence="3" key="1">
    <citation type="submission" date="2024-03" db="EMBL/GenBank/DDBJ databases">
        <title>WGS assembly of Saponaria officinalis var. Norfolk2.</title>
        <authorList>
            <person name="Jenkins J."/>
            <person name="Shu S."/>
            <person name="Grimwood J."/>
            <person name="Barry K."/>
            <person name="Goodstein D."/>
            <person name="Schmutz J."/>
            <person name="Leebens-Mack J."/>
            <person name="Osbourn A."/>
        </authorList>
    </citation>
    <scope>NUCLEOTIDE SEQUENCE [LARGE SCALE GENOMIC DNA]</scope>
    <source>
        <strain evidence="3">JIC</strain>
    </source>
</reference>
<feature type="signal peptide" evidence="2">
    <location>
        <begin position="1"/>
        <end position="18"/>
    </location>
</feature>
<keyword evidence="2" id="KW-0732">Signal</keyword>
<evidence type="ECO:0000256" key="2">
    <source>
        <dbReference type="SAM" id="SignalP"/>
    </source>
</evidence>
<evidence type="ECO:0000256" key="1">
    <source>
        <dbReference type="SAM" id="Phobius"/>
    </source>
</evidence>
<sequence length="71" mass="8111">MVLLLQLYYVSLLHSVTAACGRCCYGCVFLLLYTVSYMNFTAIVLGLKFIRFCDNLNFVSYHMSKLSPNNI</sequence>
<keyword evidence="1" id="KW-1133">Transmembrane helix</keyword>
<organism evidence="3 4">
    <name type="scientific">Saponaria officinalis</name>
    <name type="common">Common soapwort</name>
    <name type="synonym">Lychnis saponaria</name>
    <dbReference type="NCBI Taxonomy" id="3572"/>
    <lineage>
        <taxon>Eukaryota</taxon>
        <taxon>Viridiplantae</taxon>
        <taxon>Streptophyta</taxon>
        <taxon>Embryophyta</taxon>
        <taxon>Tracheophyta</taxon>
        <taxon>Spermatophyta</taxon>
        <taxon>Magnoliopsida</taxon>
        <taxon>eudicotyledons</taxon>
        <taxon>Gunneridae</taxon>
        <taxon>Pentapetalae</taxon>
        <taxon>Caryophyllales</taxon>
        <taxon>Caryophyllaceae</taxon>
        <taxon>Caryophylleae</taxon>
        <taxon>Saponaria</taxon>
    </lineage>
</organism>
<dbReference type="Proteomes" id="UP001443914">
    <property type="component" value="Unassembled WGS sequence"/>
</dbReference>
<protein>
    <submittedName>
        <fullName evidence="3">Uncharacterized protein</fullName>
    </submittedName>
</protein>
<keyword evidence="4" id="KW-1185">Reference proteome</keyword>
<feature type="chain" id="PRO_5043497691" evidence="2">
    <location>
        <begin position="19"/>
        <end position="71"/>
    </location>
</feature>
<keyword evidence="1" id="KW-0472">Membrane</keyword>
<keyword evidence="1" id="KW-0812">Transmembrane</keyword>
<evidence type="ECO:0000313" key="4">
    <source>
        <dbReference type="Proteomes" id="UP001443914"/>
    </source>
</evidence>
<dbReference type="AlphaFoldDB" id="A0AAW1KVH3"/>
<feature type="transmembrane region" description="Helical" evidence="1">
    <location>
        <begin position="28"/>
        <end position="50"/>
    </location>
</feature>
<proteinExistence type="predicted"/>
<accession>A0AAW1KVH3</accession>